<feature type="region of interest" description="Disordered" evidence="2">
    <location>
        <begin position="608"/>
        <end position="641"/>
    </location>
</feature>
<dbReference type="InterPro" id="IPR056884">
    <property type="entry name" value="NPHP3-like_N"/>
</dbReference>
<name>A0A9P8XU01_9PEZI</name>
<dbReference type="OrthoDB" id="163438at2759"/>
<dbReference type="GeneID" id="70192316"/>
<feature type="compositionally biased region" description="Basic and acidic residues" evidence="2">
    <location>
        <begin position="144"/>
        <end position="162"/>
    </location>
</feature>
<evidence type="ECO:0000256" key="2">
    <source>
        <dbReference type="SAM" id="MobiDB-lite"/>
    </source>
</evidence>
<keyword evidence="5" id="KW-1185">Reference proteome</keyword>
<evidence type="ECO:0000313" key="4">
    <source>
        <dbReference type="EMBL" id="KAH7018099.1"/>
    </source>
</evidence>
<evidence type="ECO:0000313" key="5">
    <source>
        <dbReference type="Proteomes" id="UP000756346"/>
    </source>
</evidence>
<dbReference type="PANTHER" id="PTHR10039">
    <property type="entry name" value="AMELOGENIN"/>
    <property type="match status" value="1"/>
</dbReference>
<evidence type="ECO:0000256" key="1">
    <source>
        <dbReference type="ARBA" id="ARBA00022737"/>
    </source>
</evidence>
<feature type="compositionally biased region" description="Basic and acidic residues" evidence="2">
    <location>
        <begin position="608"/>
        <end position="618"/>
    </location>
</feature>
<dbReference type="EMBL" id="JAGTJQ010000011">
    <property type="protein sequence ID" value="KAH7018099.1"/>
    <property type="molecule type" value="Genomic_DNA"/>
</dbReference>
<feature type="region of interest" description="Disordered" evidence="2">
    <location>
        <begin position="144"/>
        <end position="186"/>
    </location>
</feature>
<accession>A0A9P8XU01</accession>
<dbReference type="AlphaFoldDB" id="A0A9P8XU01"/>
<feature type="region of interest" description="Disordered" evidence="2">
    <location>
        <begin position="253"/>
        <end position="274"/>
    </location>
</feature>
<feature type="region of interest" description="Disordered" evidence="2">
    <location>
        <begin position="45"/>
        <end position="110"/>
    </location>
</feature>
<evidence type="ECO:0000259" key="3">
    <source>
        <dbReference type="Pfam" id="PF24883"/>
    </source>
</evidence>
<protein>
    <recommendedName>
        <fullName evidence="3">Nephrocystin 3-like N-terminal domain-containing protein</fullName>
    </recommendedName>
</protein>
<gene>
    <name evidence="4" type="ORF">B0I36DRAFT_435479</name>
</gene>
<sequence>MVAAVPVAGVQGGWWLCGWAPASGGDDWWLRWFDEAGRRVISGLGMTGRQGRQRGSAELSNPPFRPFGRPTPGSLARTLKRRHEQRPDVNTSTLRGGGGGGDLPVDSRRRGPGVEGLGGVRCIIVIITVVVVASVNANVTGRRREAGRVGADGDEHQQHQHDQQQQPGREIAGPREETGDQEQEEGSGKWHCCYFFLGGKDASTGTFAGGRHGTSTAEEAVRTFCRQLIAAQPELLSAVAEQEDETLLQLLLDDEDNGERQPSSAYTSGGGGTSTANYETSSRLHALWQCFLGLLQHPIARSRPTVCIIDAFDECEDVSREELLDLIIAFLAASQQPGGAAFGGRLKIFVTSRPDHGVKSVFLARGATQSAEGVAGPSPGKGSSAADAARVRIVHLRAQSLSAFQRRDIALVVEREIVGMEKQGVQPQTLDTIRQQLLPGKDGTGHEDDRSFLEVTLLLTAIKRRLAATTAAAQRGEPQIEPILECQTLPDIYEALNSSIPNSDYHKVRKILAVVLAAQEPLTVEQLRIACAIEPDYDTFDLSRSPRRPKGREFADVVDRLDDVPDSASDLEGLCGNLVRVVEGRVYLVHGTAREFLLGKKSTNEKEREELVTQRLNEDQSVVSDDQGPTKRPASSYRSGSSHADRLQHSFSLIDCQCQLLEICVTYLYMLAAYRLQKRSLLRSHDKHSQRLHRHCYKQMRPFLAYVSRGWPRHLRVILNYTRRQKTSQSPRIAGRHMSYYHGLCHPQFPAFTDWVAFHPRELLEFRDGELGLYTAGEVPDEVKQDRIIRWFGLWPAEDDGGDDDGRDIFTTGLPRESDRDGGRMEDLSIVGGHDDDEGIDDDWLESEEVHERKAHVARRTKREAGLQMSFVEGMLSTRVEPFGRRHNLRAVWYCSLSAKYSIYGVVRLS</sequence>
<organism evidence="4 5">
    <name type="scientific">Microdochium trichocladiopsis</name>
    <dbReference type="NCBI Taxonomy" id="1682393"/>
    <lineage>
        <taxon>Eukaryota</taxon>
        <taxon>Fungi</taxon>
        <taxon>Dikarya</taxon>
        <taxon>Ascomycota</taxon>
        <taxon>Pezizomycotina</taxon>
        <taxon>Sordariomycetes</taxon>
        <taxon>Xylariomycetidae</taxon>
        <taxon>Xylariales</taxon>
        <taxon>Microdochiaceae</taxon>
        <taxon>Microdochium</taxon>
    </lineage>
</organism>
<reference evidence="4" key="1">
    <citation type="journal article" date="2021" name="Nat. Commun.">
        <title>Genetic determinants of endophytism in the Arabidopsis root mycobiome.</title>
        <authorList>
            <person name="Mesny F."/>
            <person name="Miyauchi S."/>
            <person name="Thiergart T."/>
            <person name="Pickel B."/>
            <person name="Atanasova L."/>
            <person name="Karlsson M."/>
            <person name="Huettel B."/>
            <person name="Barry K.W."/>
            <person name="Haridas S."/>
            <person name="Chen C."/>
            <person name="Bauer D."/>
            <person name="Andreopoulos W."/>
            <person name="Pangilinan J."/>
            <person name="LaButti K."/>
            <person name="Riley R."/>
            <person name="Lipzen A."/>
            <person name="Clum A."/>
            <person name="Drula E."/>
            <person name="Henrissat B."/>
            <person name="Kohler A."/>
            <person name="Grigoriev I.V."/>
            <person name="Martin F.M."/>
            <person name="Hacquard S."/>
        </authorList>
    </citation>
    <scope>NUCLEOTIDE SEQUENCE</scope>
    <source>
        <strain evidence="4">MPI-CAGE-CH-0230</strain>
    </source>
</reference>
<proteinExistence type="predicted"/>
<dbReference type="RefSeq" id="XP_046006366.1">
    <property type="nucleotide sequence ID" value="XM_046162770.1"/>
</dbReference>
<feature type="domain" description="Nephrocystin 3-like N-terminal" evidence="3">
    <location>
        <begin position="281"/>
        <end position="353"/>
    </location>
</feature>
<dbReference type="Pfam" id="PF24883">
    <property type="entry name" value="NPHP3_N"/>
    <property type="match status" value="1"/>
</dbReference>
<keyword evidence="1" id="KW-0677">Repeat</keyword>
<dbReference type="Proteomes" id="UP000756346">
    <property type="component" value="Unassembled WGS sequence"/>
</dbReference>
<dbReference type="PANTHER" id="PTHR10039:SF14">
    <property type="entry name" value="NACHT DOMAIN-CONTAINING PROTEIN"/>
    <property type="match status" value="1"/>
</dbReference>
<comment type="caution">
    <text evidence="4">The sequence shown here is derived from an EMBL/GenBank/DDBJ whole genome shotgun (WGS) entry which is preliminary data.</text>
</comment>